<evidence type="ECO:0000313" key="4">
    <source>
        <dbReference type="Proteomes" id="UP000429607"/>
    </source>
</evidence>
<sequence length="63" mass="6857">MVCRYTCFCSTCLALPSSTCCYWSSSSSFMAAVATGTAAAILSLRLEALVLLLVQWQLFPGRR</sequence>
<gene>
    <name evidence="3" type="ORF">PR001_g14573</name>
    <name evidence="2" type="ORF">PR002_g15279</name>
</gene>
<proteinExistence type="predicted"/>
<reference evidence="4 5" key="1">
    <citation type="submission" date="2018-09" db="EMBL/GenBank/DDBJ databases">
        <title>Genomic investigation of the strawberry pathogen Phytophthora fragariae indicates pathogenicity is determined by transcriptional variation in three key races.</title>
        <authorList>
            <person name="Adams T.M."/>
            <person name="Armitage A.D."/>
            <person name="Sobczyk M.K."/>
            <person name="Bates H.J."/>
            <person name="Dunwell J.M."/>
            <person name="Nellist C.F."/>
            <person name="Harrison R.J."/>
        </authorList>
    </citation>
    <scope>NUCLEOTIDE SEQUENCE [LARGE SCALE GENOMIC DNA]</scope>
    <source>
        <strain evidence="3 4">SCRP249</strain>
        <strain evidence="2 5">SCRP324</strain>
    </source>
</reference>
<organism evidence="2 5">
    <name type="scientific">Phytophthora rubi</name>
    <dbReference type="NCBI Taxonomy" id="129364"/>
    <lineage>
        <taxon>Eukaryota</taxon>
        <taxon>Sar</taxon>
        <taxon>Stramenopiles</taxon>
        <taxon>Oomycota</taxon>
        <taxon>Peronosporomycetes</taxon>
        <taxon>Peronosporales</taxon>
        <taxon>Peronosporaceae</taxon>
        <taxon>Phytophthora</taxon>
    </lineage>
</organism>
<dbReference type="Proteomes" id="UP000435112">
    <property type="component" value="Unassembled WGS sequence"/>
</dbReference>
<evidence type="ECO:0000313" key="3">
    <source>
        <dbReference type="EMBL" id="KAE9016732.1"/>
    </source>
</evidence>
<protein>
    <submittedName>
        <fullName evidence="2">Uncharacterized protein</fullName>
    </submittedName>
</protein>
<evidence type="ECO:0000313" key="2">
    <source>
        <dbReference type="EMBL" id="KAE9010749.1"/>
    </source>
</evidence>
<dbReference type="EMBL" id="QXFV01001052">
    <property type="protein sequence ID" value="KAE9016732.1"/>
    <property type="molecule type" value="Genomic_DNA"/>
</dbReference>
<keyword evidence="1" id="KW-0472">Membrane</keyword>
<evidence type="ECO:0000313" key="5">
    <source>
        <dbReference type="Proteomes" id="UP000435112"/>
    </source>
</evidence>
<accession>A0A6A3KVA7</accession>
<dbReference type="AlphaFoldDB" id="A0A6A3KVA7"/>
<name>A0A6A3KVA7_9STRA</name>
<keyword evidence="1" id="KW-1133">Transmembrane helix</keyword>
<feature type="transmembrane region" description="Helical" evidence="1">
    <location>
        <begin position="29"/>
        <end position="54"/>
    </location>
</feature>
<dbReference type="Proteomes" id="UP000429607">
    <property type="component" value="Unassembled WGS sequence"/>
</dbReference>
<keyword evidence="1" id="KW-0812">Transmembrane</keyword>
<comment type="caution">
    <text evidence="2">The sequence shown here is derived from an EMBL/GenBank/DDBJ whole genome shotgun (WGS) entry which is preliminary data.</text>
</comment>
<evidence type="ECO:0000256" key="1">
    <source>
        <dbReference type="SAM" id="Phobius"/>
    </source>
</evidence>
<dbReference type="EMBL" id="QXFU01001100">
    <property type="protein sequence ID" value="KAE9010749.1"/>
    <property type="molecule type" value="Genomic_DNA"/>
</dbReference>